<protein>
    <submittedName>
        <fullName evidence="7">Sterol desaturase/sphingolipid hydroxylase (Fatty acid hydroxylase superfamily)</fullName>
    </submittedName>
</protein>
<evidence type="ECO:0000256" key="5">
    <source>
        <dbReference type="SAM" id="Phobius"/>
    </source>
</evidence>
<dbReference type="GO" id="GO:0016491">
    <property type="term" value="F:oxidoreductase activity"/>
    <property type="evidence" value="ECO:0007669"/>
    <property type="project" value="InterPro"/>
</dbReference>
<dbReference type="GO" id="GO:0008610">
    <property type="term" value="P:lipid biosynthetic process"/>
    <property type="evidence" value="ECO:0007669"/>
    <property type="project" value="InterPro"/>
</dbReference>
<dbReference type="InterPro" id="IPR050307">
    <property type="entry name" value="Sterol_Desaturase_Related"/>
</dbReference>
<comment type="subcellular location">
    <subcellularLocation>
        <location evidence="1">Membrane</location>
    </subcellularLocation>
</comment>
<keyword evidence="8" id="KW-1185">Reference proteome</keyword>
<feature type="transmembrane region" description="Helical" evidence="5">
    <location>
        <begin position="84"/>
        <end position="103"/>
    </location>
</feature>
<organism evidence="7 8">
    <name type="scientific">Desulfosoma caldarium</name>
    <dbReference type="NCBI Taxonomy" id="610254"/>
    <lineage>
        <taxon>Bacteria</taxon>
        <taxon>Pseudomonadati</taxon>
        <taxon>Thermodesulfobacteriota</taxon>
        <taxon>Syntrophobacteria</taxon>
        <taxon>Syntrophobacterales</taxon>
        <taxon>Syntrophobacteraceae</taxon>
        <taxon>Desulfosoma</taxon>
    </lineage>
</organism>
<feature type="domain" description="Fatty acid hydroxylase" evidence="6">
    <location>
        <begin position="91"/>
        <end position="227"/>
    </location>
</feature>
<evidence type="ECO:0000256" key="1">
    <source>
        <dbReference type="ARBA" id="ARBA00004370"/>
    </source>
</evidence>
<proteinExistence type="predicted"/>
<evidence type="ECO:0000313" key="7">
    <source>
        <dbReference type="EMBL" id="ROQ90908.1"/>
    </source>
</evidence>
<dbReference type="Proteomes" id="UP000276223">
    <property type="component" value="Unassembled WGS sequence"/>
</dbReference>
<feature type="transmembrane region" description="Helical" evidence="5">
    <location>
        <begin position="12"/>
        <end position="29"/>
    </location>
</feature>
<evidence type="ECO:0000256" key="3">
    <source>
        <dbReference type="ARBA" id="ARBA00022989"/>
    </source>
</evidence>
<name>A0A3N1UME3_9BACT</name>
<comment type="caution">
    <text evidence="7">The sequence shown here is derived from an EMBL/GenBank/DDBJ whole genome shotgun (WGS) entry which is preliminary data.</text>
</comment>
<evidence type="ECO:0000256" key="4">
    <source>
        <dbReference type="ARBA" id="ARBA00023136"/>
    </source>
</evidence>
<sequence>MEPDVLEWRVRMACFLAVFAAVAILEAVFPRRRRTQPKTGRWVSNLAMIGLGNLLTRAASPLVPAGIAAVAARHGWGLLPALDLSPGAGVLLSVIALDGVIYLQHVLTHALPSLWRLHMVHHADLDLDCTTGVRFHPVEIFLSAGLKSAAVAALGAPVTAVVLFEVVLNGCSVFNHANLKLPRMVDRILRLVLVTPDMHRVHHSVIIRETHSNFGFCLSWWDRLFGTYKAQPEKGHDGMTLGLSQFRDPTRLGLGNLLVLPITGDPGRQPINRH</sequence>
<keyword evidence="3 5" id="KW-1133">Transmembrane helix</keyword>
<dbReference type="RefSeq" id="WP_123290650.1">
    <property type="nucleotide sequence ID" value="NZ_RJVA01000013.1"/>
</dbReference>
<dbReference type="GO" id="GO:0016020">
    <property type="term" value="C:membrane"/>
    <property type="evidence" value="ECO:0007669"/>
    <property type="project" value="UniProtKB-SubCell"/>
</dbReference>
<evidence type="ECO:0000256" key="2">
    <source>
        <dbReference type="ARBA" id="ARBA00022692"/>
    </source>
</evidence>
<keyword evidence="4 5" id="KW-0472">Membrane</keyword>
<dbReference type="Pfam" id="PF04116">
    <property type="entry name" value="FA_hydroxylase"/>
    <property type="match status" value="1"/>
</dbReference>
<dbReference type="EMBL" id="RJVA01000013">
    <property type="protein sequence ID" value="ROQ90908.1"/>
    <property type="molecule type" value="Genomic_DNA"/>
</dbReference>
<reference evidence="7 8" key="1">
    <citation type="submission" date="2018-11" db="EMBL/GenBank/DDBJ databases">
        <title>Genomic Encyclopedia of Type Strains, Phase IV (KMG-IV): sequencing the most valuable type-strain genomes for metagenomic binning, comparative biology and taxonomic classification.</title>
        <authorList>
            <person name="Goeker M."/>
        </authorList>
    </citation>
    <scope>NUCLEOTIDE SEQUENCE [LARGE SCALE GENOMIC DNA]</scope>
    <source>
        <strain evidence="7 8">DSM 22027</strain>
    </source>
</reference>
<dbReference type="PANTHER" id="PTHR11863">
    <property type="entry name" value="STEROL DESATURASE"/>
    <property type="match status" value="1"/>
</dbReference>
<evidence type="ECO:0000259" key="6">
    <source>
        <dbReference type="Pfam" id="PF04116"/>
    </source>
</evidence>
<dbReference type="AlphaFoldDB" id="A0A3N1UME3"/>
<accession>A0A3N1UME3</accession>
<evidence type="ECO:0000313" key="8">
    <source>
        <dbReference type="Proteomes" id="UP000276223"/>
    </source>
</evidence>
<feature type="transmembrane region" description="Helical" evidence="5">
    <location>
        <begin position="50"/>
        <end position="72"/>
    </location>
</feature>
<dbReference type="InterPro" id="IPR006694">
    <property type="entry name" value="Fatty_acid_hydroxylase"/>
</dbReference>
<dbReference type="GO" id="GO:0005506">
    <property type="term" value="F:iron ion binding"/>
    <property type="evidence" value="ECO:0007669"/>
    <property type="project" value="InterPro"/>
</dbReference>
<dbReference type="OrthoDB" id="5291790at2"/>
<keyword evidence="2 5" id="KW-0812">Transmembrane</keyword>
<gene>
    <name evidence="7" type="ORF">EDC27_2176</name>
</gene>